<dbReference type="EMBL" id="NHMP01000006">
    <property type="protein sequence ID" value="OXE45992.1"/>
    <property type="molecule type" value="Genomic_DNA"/>
</dbReference>
<evidence type="ECO:0000313" key="5">
    <source>
        <dbReference type="EMBL" id="OXE45992.1"/>
    </source>
</evidence>
<keyword evidence="1" id="KW-0805">Transcription regulation</keyword>
<evidence type="ECO:0000256" key="1">
    <source>
        <dbReference type="ARBA" id="ARBA00023015"/>
    </source>
</evidence>
<keyword evidence="2" id="KW-0238">DNA-binding</keyword>
<sequence>MTTHRYPRRMEIKRHRLLEAAQEICFHAASMSDIAKKAEVSPPHIYNFYKNKADLAMAVQERMNQEIFDTLKNSMFEERSVDKDKCLDNLLKPERAALMLTLITEATRDTKLMEHFRKHQKKFRELLYEYYHVDPNDEEHKVRLELLNALYAGLAVRSLFSPYENKELLKELLGKADSFLARKYPVDYMKDIEAPMKK</sequence>
<dbReference type="SUPFAM" id="SSF48498">
    <property type="entry name" value="Tetracyclin repressor-like, C-terminal domain"/>
    <property type="match status" value="1"/>
</dbReference>
<dbReference type="Proteomes" id="UP000214610">
    <property type="component" value="Unassembled WGS sequence"/>
</dbReference>
<keyword evidence="6" id="KW-1185">Reference proteome</keyword>
<dbReference type="SUPFAM" id="SSF46689">
    <property type="entry name" value="Homeodomain-like"/>
    <property type="match status" value="1"/>
</dbReference>
<dbReference type="GO" id="GO:0000976">
    <property type="term" value="F:transcription cis-regulatory region binding"/>
    <property type="evidence" value="ECO:0007669"/>
    <property type="project" value="TreeGrafter"/>
</dbReference>
<keyword evidence="3" id="KW-0804">Transcription</keyword>
<dbReference type="Gene3D" id="1.10.357.10">
    <property type="entry name" value="Tetracycline Repressor, domain 2"/>
    <property type="match status" value="1"/>
</dbReference>
<gene>
    <name evidence="5" type="ORF">ADH67_09720</name>
</gene>
<evidence type="ECO:0000256" key="2">
    <source>
        <dbReference type="ARBA" id="ARBA00023125"/>
    </source>
</evidence>
<dbReference type="InterPro" id="IPR001647">
    <property type="entry name" value="HTH_TetR"/>
</dbReference>
<protein>
    <submittedName>
        <fullName evidence="5">TetR family transcriptional regulator</fullName>
    </submittedName>
</protein>
<name>A0A227KEG7_9BURK</name>
<dbReference type="InterPro" id="IPR050109">
    <property type="entry name" value="HTH-type_TetR-like_transc_reg"/>
</dbReference>
<dbReference type="PANTHER" id="PTHR30055:SF234">
    <property type="entry name" value="HTH-TYPE TRANSCRIPTIONAL REGULATOR BETI"/>
    <property type="match status" value="1"/>
</dbReference>
<dbReference type="GeneID" id="78361986"/>
<feature type="domain" description="HTH tetR-type" evidence="4">
    <location>
        <begin position="26"/>
        <end position="58"/>
    </location>
</feature>
<comment type="caution">
    <text evidence="5">The sequence shown here is derived from an EMBL/GenBank/DDBJ whole genome shotgun (WGS) entry which is preliminary data.</text>
</comment>
<evidence type="ECO:0000256" key="3">
    <source>
        <dbReference type="ARBA" id="ARBA00023163"/>
    </source>
</evidence>
<reference evidence="6" key="1">
    <citation type="submission" date="2017-05" db="EMBL/GenBank/DDBJ databases">
        <title>Improved OligoMM genomes.</title>
        <authorList>
            <person name="Garzetti D."/>
        </authorList>
    </citation>
    <scope>NUCLEOTIDE SEQUENCE [LARGE SCALE GENOMIC DNA]</scope>
    <source>
        <strain evidence="6">YL45</strain>
    </source>
</reference>
<dbReference type="Pfam" id="PF00440">
    <property type="entry name" value="TetR_N"/>
    <property type="match status" value="1"/>
</dbReference>
<dbReference type="GO" id="GO:0003700">
    <property type="term" value="F:DNA-binding transcription factor activity"/>
    <property type="evidence" value="ECO:0007669"/>
    <property type="project" value="TreeGrafter"/>
</dbReference>
<dbReference type="InterPro" id="IPR036271">
    <property type="entry name" value="Tet_transcr_reg_TetR-rel_C_sf"/>
</dbReference>
<dbReference type="AlphaFoldDB" id="A0A227KEG7"/>
<organism evidence="5 6">
    <name type="scientific">Turicimonas muris</name>
    <dbReference type="NCBI Taxonomy" id="1796652"/>
    <lineage>
        <taxon>Bacteria</taxon>
        <taxon>Pseudomonadati</taxon>
        <taxon>Pseudomonadota</taxon>
        <taxon>Betaproteobacteria</taxon>
        <taxon>Burkholderiales</taxon>
        <taxon>Sutterellaceae</taxon>
        <taxon>Turicimonas</taxon>
    </lineage>
</organism>
<evidence type="ECO:0000313" key="6">
    <source>
        <dbReference type="Proteomes" id="UP000214610"/>
    </source>
</evidence>
<proteinExistence type="predicted"/>
<dbReference type="InterPro" id="IPR009057">
    <property type="entry name" value="Homeodomain-like_sf"/>
</dbReference>
<accession>A0A227KEG7</accession>
<dbReference type="RefSeq" id="WP_066593977.1">
    <property type="nucleotide sequence ID" value="NZ_CAJTBZ010000013.1"/>
</dbReference>
<evidence type="ECO:0000259" key="4">
    <source>
        <dbReference type="Pfam" id="PF00440"/>
    </source>
</evidence>
<dbReference type="PANTHER" id="PTHR30055">
    <property type="entry name" value="HTH-TYPE TRANSCRIPTIONAL REGULATOR RUTR"/>
    <property type="match status" value="1"/>
</dbReference>